<evidence type="ECO:0000256" key="6">
    <source>
        <dbReference type="ARBA" id="ARBA00030388"/>
    </source>
</evidence>
<evidence type="ECO:0000256" key="3">
    <source>
        <dbReference type="ARBA" id="ARBA00022722"/>
    </source>
</evidence>
<evidence type="ECO:0000256" key="2">
    <source>
        <dbReference type="ARBA" id="ARBA00022649"/>
    </source>
</evidence>
<organism evidence="8 9">
    <name type="scientific">Dehalobacterium formicoaceticum</name>
    <dbReference type="NCBI Taxonomy" id="51515"/>
    <lineage>
        <taxon>Bacteria</taxon>
        <taxon>Bacillati</taxon>
        <taxon>Bacillota</taxon>
        <taxon>Clostridia</taxon>
        <taxon>Eubacteriales</taxon>
        <taxon>Peptococcaceae</taxon>
        <taxon>Dehalobacterium</taxon>
    </lineage>
</organism>
<keyword evidence="2" id="KW-1277">Toxin-antitoxin system</keyword>
<sequence>MNNEPWKIVYTKQGLKDKRKAYEVGFSEKIKTLLELVRKNPFEDYPPFEKLVGDLNGAYSIRINRQHRFVYQVYQKERTVKVISMWTHYE</sequence>
<dbReference type="PANTHER" id="PTHR38039">
    <property type="entry name" value="TOXIN YOEB"/>
    <property type="match status" value="1"/>
</dbReference>
<dbReference type="NCBIfam" id="TIGR02116">
    <property type="entry name" value="toxin_Txe_YoeB"/>
    <property type="match status" value="1"/>
</dbReference>
<evidence type="ECO:0000256" key="1">
    <source>
        <dbReference type="ARBA" id="ARBA00008172"/>
    </source>
</evidence>
<gene>
    <name evidence="8" type="ORF">NVS47_11200</name>
</gene>
<dbReference type="Pfam" id="PF06769">
    <property type="entry name" value="YoeB_toxin"/>
    <property type="match status" value="1"/>
</dbReference>
<keyword evidence="5" id="KW-0378">Hydrolase</keyword>
<dbReference type="RefSeq" id="WP_257913501.1">
    <property type="nucleotide sequence ID" value="NZ_JANPWE010000005.1"/>
</dbReference>
<evidence type="ECO:0000256" key="4">
    <source>
        <dbReference type="ARBA" id="ARBA00022759"/>
    </source>
</evidence>
<evidence type="ECO:0000256" key="5">
    <source>
        <dbReference type="ARBA" id="ARBA00022801"/>
    </source>
</evidence>
<dbReference type="SUPFAM" id="SSF143011">
    <property type="entry name" value="RelE-like"/>
    <property type="match status" value="1"/>
</dbReference>
<evidence type="ECO:0000256" key="7">
    <source>
        <dbReference type="ARBA" id="ARBA00050056"/>
    </source>
</evidence>
<dbReference type="InterPro" id="IPR035093">
    <property type="entry name" value="RelE/ParE_toxin_dom_sf"/>
</dbReference>
<dbReference type="InterPro" id="IPR009614">
    <property type="entry name" value="YoeB_toxin"/>
</dbReference>
<dbReference type="PANTHER" id="PTHR38039:SF1">
    <property type="entry name" value="TOXIN YOEB"/>
    <property type="match status" value="1"/>
</dbReference>
<dbReference type="Proteomes" id="UP001524944">
    <property type="component" value="Unassembled WGS sequence"/>
</dbReference>
<keyword evidence="9" id="KW-1185">Reference proteome</keyword>
<keyword evidence="3" id="KW-0540">Nuclease</keyword>
<reference evidence="8 9" key="1">
    <citation type="submission" date="2022-08" db="EMBL/GenBank/DDBJ databases">
        <title>Proteogenomics of the novel Dehalobacterium formicoaceticum strain EZ94 highlights a key role of methyltransferases during anaerobic dichloromethane degradation.</title>
        <authorList>
            <person name="Wasmund K."/>
        </authorList>
    </citation>
    <scope>NUCLEOTIDE SEQUENCE [LARGE SCALE GENOMIC DNA]</scope>
    <source>
        <strain evidence="8 9">EZ94</strain>
    </source>
</reference>
<name>A0ABT1Y5E0_9FIRM</name>
<proteinExistence type="inferred from homology"/>
<evidence type="ECO:0000313" key="9">
    <source>
        <dbReference type="Proteomes" id="UP001524944"/>
    </source>
</evidence>
<accession>A0ABT1Y5E0</accession>
<protein>
    <recommendedName>
        <fullName evidence="7">Endoribonuclease YoeB</fullName>
    </recommendedName>
    <alternativeName>
        <fullName evidence="6">Putative mRNA interferase YoeB</fullName>
    </alternativeName>
</protein>
<comment type="similarity">
    <text evidence="1">Belongs to the YoeB family.</text>
</comment>
<comment type="caution">
    <text evidence="8">The sequence shown here is derived from an EMBL/GenBank/DDBJ whole genome shotgun (WGS) entry which is preliminary data.</text>
</comment>
<dbReference type="EMBL" id="JANPWE010000005">
    <property type="protein sequence ID" value="MCR6546072.1"/>
    <property type="molecule type" value="Genomic_DNA"/>
</dbReference>
<keyword evidence="4" id="KW-0255">Endonuclease</keyword>
<dbReference type="Gene3D" id="3.30.2310.20">
    <property type="entry name" value="RelE-like"/>
    <property type="match status" value="1"/>
</dbReference>
<evidence type="ECO:0000313" key="8">
    <source>
        <dbReference type="EMBL" id="MCR6546072.1"/>
    </source>
</evidence>